<evidence type="ECO:0000256" key="2">
    <source>
        <dbReference type="ARBA" id="ARBA00011475"/>
    </source>
</evidence>
<evidence type="ECO:0000256" key="8">
    <source>
        <dbReference type="ARBA" id="ARBA00023315"/>
    </source>
</evidence>
<dbReference type="HAMAP" id="MF_01106">
    <property type="entry name" value="ArgJ"/>
    <property type="match status" value="1"/>
</dbReference>
<dbReference type="SUPFAM" id="SSF56266">
    <property type="entry name" value="DmpA/ArgJ-like"/>
    <property type="match status" value="1"/>
</dbReference>
<dbReference type="InterPro" id="IPR016117">
    <property type="entry name" value="ArgJ-like_dom_sf"/>
</dbReference>
<dbReference type="PANTHER" id="PTHR23100:SF0">
    <property type="entry name" value="ARGININE BIOSYNTHESIS BIFUNCTIONAL PROTEIN ARGJ, MITOCHONDRIAL"/>
    <property type="match status" value="1"/>
</dbReference>
<evidence type="ECO:0000256" key="10">
    <source>
        <dbReference type="HAMAP-Rule" id="MF_01106"/>
    </source>
</evidence>
<keyword evidence="8 10" id="KW-0012">Acyltransferase</keyword>
<dbReference type="EMBL" id="CP147247">
    <property type="protein sequence ID" value="WYJ88356.1"/>
    <property type="molecule type" value="Genomic_DNA"/>
</dbReference>
<reference evidence="12" key="2">
    <citation type="submission" date="2017-05" db="EMBL/GenBank/DDBJ databases">
        <authorList>
            <consortium name="The Broad Institute Genomics Platform"/>
            <consortium name="The Broad Institute Genomic Center for Infectious Diseases"/>
            <person name="Earl A."/>
            <person name="Manson A."/>
            <person name="Schwartman J."/>
            <person name="Gilmore M."/>
            <person name="Abouelleil A."/>
            <person name="Cao P."/>
            <person name="Chapman S."/>
            <person name="Cusick C."/>
            <person name="Shea T."/>
            <person name="Young S."/>
            <person name="Neafsey D."/>
            <person name="Nusbaum C."/>
            <person name="Birren B."/>
        </authorList>
    </citation>
    <scope>NUCLEOTIDE SEQUENCE</scope>
    <source>
        <strain evidence="12">9E7_DIV0242</strain>
    </source>
</reference>
<feature type="site" description="Involved in the stabilization of negative charge on the oxyanion by the formation of the oxyanion hole" evidence="10">
    <location>
        <position position="112"/>
    </location>
</feature>
<dbReference type="Proteomes" id="UP000195141">
    <property type="component" value="Chromosome"/>
</dbReference>
<dbReference type="FunFam" id="3.10.20.340:FF:000001">
    <property type="entry name" value="Arginine biosynthesis bifunctional protein ArgJ, chloroplastic"/>
    <property type="match status" value="1"/>
</dbReference>
<dbReference type="Gene3D" id="3.10.20.340">
    <property type="entry name" value="ArgJ beta chain, C-terminal domain"/>
    <property type="match status" value="1"/>
</dbReference>
<dbReference type="GO" id="GO:0006592">
    <property type="term" value="P:ornithine biosynthetic process"/>
    <property type="evidence" value="ECO:0007669"/>
    <property type="project" value="TreeGrafter"/>
</dbReference>
<feature type="binding site" evidence="10">
    <location>
        <position position="270"/>
    </location>
    <ligand>
        <name>substrate</name>
    </ligand>
</feature>
<keyword evidence="4 10" id="KW-0028">Amino-acid biosynthesis</keyword>
<dbReference type="Pfam" id="PF01960">
    <property type="entry name" value="ArgJ"/>
    <property type="match status" value="1"/>
</dbReference>
<dbReference type="FunFam" id="3.60.70.12:FF:000001">
    <property type="entry name" value="Arginine biosynthesis bifunctional protein ArgJ, chloroplastic"/>
    <property type="match status" value="1"/>
</dbReference>
<dbReference type="AlphaFoldDB" id="A0A242KCN6"/>
<comment type="function">
    <text evidence="10">Catalyzes two activities which are involved in the cyclic version of arginine biosynthesis: the synthesis of N-acetylglutamate from glutamate and acetyl-CoA as the acetyl donor, and of ornithine by transacetylation between N(2)-acetylornithine and glutamate.</text>
</comment>
<feature type="active site" description="Nucleophile" evidence="10">
    <location>
        <position position="184"/>
    </location>
</feature>
<feature type="binding site" evidence="10">
    <location>
        <position position="184"/>
    </location>
    <ligand>
        <name>substrate</name>
    </ligand>
</feature>
<comment type="subunit">
    <text evidence="2 10">Heterotetramer of two alpha and two beta chains.</text>
</comment>
<keyword evidence="6 10" id="KW-0068">Autocatalytic cleavage</keyword>
<feature type="binding site" evidence="10">
    <location>
        <position position="147"/>
    </location>
    <ligand>
        <name>substrate</name>
    </ligand>
</feature>
<comment type="similarity">
    <text evidence="1 10">Belongs to the ArgJ family.</text>
</comment>
<comment type="pathway">
    <text evidence="10">Amino-acid biosynthesis; L-arginine biosynthesis; L-ornithine and N-acetyl-L-glutamate from L-glutamate and N(2)-acetyl-L-ornithine (cyclic): step 1/1.</text>
</comment>
<keyword evidence="13" id="KW-1185">Reference proteome</keyword>
<dbReference type="InterPro" id="IPR042195">
    <property type="entry name" value="ArgJ_beta_C"/>
</dbReference>
<evidence type="ECO:0000256" key="4">
    <source>
        <dbReference type="ARBA" id="ARBA00022605"/>
    </source>
</evidence>
<keyword evidence="3 10" id="KW-0055">Arginine biosynthesis</keyword>
<feature type="chain" id="PRO_5023264680" description="Arginine biosynthesis bifunctional protein ArgJ alpha chain" evidence="10">
    <location>
        <begin position="1"/>
        <end position="183"/>
    </location>
</feature>
<dbReference type="Gene3D" id="3.60.70.12">
    <property type="entry name" value="L-amino peptidase D-ALA esterase/amidase"/>
    <property type="match status" value="1"/>
</dbReference>
<protein>
    <recommendedName>
        <fullName evidence="10">Arginine biosynthesis bifunctional protein ArgJ</fullName>
    </recommendedName>
    <domain>
        <recommendedName>
            <fullName evidence="10">Glutamate N-acetyltransferase</fullName>
            <ecNumber evidence="10">2.3.1.35</ecNumber>
        </recommendedName>
        <alternativeName>
            <fullName evidence="10">Ornithine acetyltransferase</fullName>
            <shortName evidence="10">OATase</shortName>
        </alternativeName>
        <alternativeName>
            <fullName evidence="10">Ornithine transacetylase</fullName>
        </alternativeName>
    </domain>
    <domain>
        <recommendedName>
            <fullName evidence="10">Amino-acid acetyltransferase</fullName>
            <ecNumber evidence="10">2.3.1.1</ecNumber>
        </recommendedName>
        <alternativeName>
            <fullName evidence="10">N-acetylglutamate synthase</fullName>
            <shortName evidence="10">AGSase</shortName>
        </alternativeName>
    </domain>
    <component>
        <recommendedName>
            <fullName evidence="10">Arginine biosynthesis bifunctional protein ArgJ alpha chain</fullName>
        </recommendedName>
    </component>
    <component>
        <recommendedName>
            <fullName evidence="10">Arginine biosynthesis bifunctional protein ArgJ beta chain</fullName>
        </recommendedName>
    </component>
</protein>
<evidence type="ECO:0000256" key="6">
    <source>
        <dbReference type="ARBA" id="ARBA00022813"/>
    </source>
</evidence>
<feature type="site" description="Involved in the stabilization of negative charge on the oxyanion by the formation of the oxyanion hole" evidence="10">
    <location>
        <position position="113"/>
    </location>
</feature>
<name>A0A242KCN6_9ENTE</name>
<feature type="binding site" evidence="10">
    <location>
        <position position="392"/>
    </location>
    <ligand>
        <name>substrate</name>
    </ligand>
</feature>
<feature type="binding site" evidence="10">
    <location>
        <position position="397"/>
    </location>
    <ligand>
        <name>substrate</name>
    </ligand>
</feature>
<dbReference type="NCBIfam" id="TIGR00120">
    <property type="entry name" value="ArgJ"/>
    <property type="match status" value="1"/>
</dbReference>
<evidence type="ECO:0000256" key="9">
    <source>
        <dbReference type="ARBA" id="ARBA00049439"/>
    </source>
</evidence>
<dbReference type="EMBL" id="NGMM01000001">
    <property type="protein sequence ID" value="OTP18310.1"/>
    <property type="molecule type" value="Genomic_DNA"/>
</dbReference>
<dbReference type="CDD" id="cd02152">
    <property type="entry name" value="OAT"/>
    <property type="match status" value="1"/>
</dbReference>
<dbReference type="NCBIfam" id="NF003802">
    <property type="entry name" value="PRK05388.1"/>
    <property type="match status" value="1"/>
</dbReference>
<dbReference type="GO" id="GO:0004042">
    <property type="term" value="F:L-glutamate N-acetyltransferase activity"/>
    <property type="evidence" value="ECO:0007669"/>
    <property type="project" value="UniProtKB-UniRule"/>
</dbReference>
<dbReference type="EC" id="2.3.1.35" evidence="10"/>
<reference evidence="12" key="3">
    <citation type="submission" date="2024-03" db="EMBL/GenBank/DDBJ databases">
        <title>The Genome Sequence of Enterococcus sp. DIV0242b.</title>
        <authorList>
            <consortium name="The Broad Institute Genomics Platform"/>
            <consortium name="The Broad Institute Microbial Omics Core"/>
            <consortium name="The Broad Institute Genomic Center for Infectious Diseases"/>
            <person name="Earl A."/>
            <person name="Manson A."/>
            <person name="Gilmore M."/>
            <person name="Schwartman J."/>
            <person name="Shea T."/>
            <person name="Abouelleil A."/>
            <person name="Cao P."/>
            <person name="Chapman S."/>
            <person name="Cusick C."/>
            <person name="Young S."/>
            <person name="Neafsey D."/>
            <person name="Nusbaum C."/>
            <person name="Birren B."/>
        </authorList>
    </citation>
    <scope>NUCLEOTIDE SEQUENCE</scope>
    <source>
        <strain evidence="12">9E7_DIV0242</strain>
    </source>
</reference>
<evidence type="ECO:0000313" key="11">
    <source>
        <dbReference type="EMBL" id="OTP18310.1"/>
    </source>
</evidence>
<accession>A0A242KCN6</accession>
<dbReference type="RefSeq" id="WP_086347313.1">
    <property type="nucleotide sequence ID" value="NZ_CP147247.1"/>
</dbReference>
<keyword evidence="5 10" id="KW-0808">Transferase</keyword>
<comment type="catalytic activity">
    <reaction evidence="10">
        <text>L-glutamate + acetyl-CoA = N-acetyl-L-glutamate + CoA + H(+)</text>
        <dbReference type="Rhea" id="RHEA:24292"/>
        <dbReference type="ChEBI" id="CHEBI:15378"/>
        <dbReference type="ChEBI" id="CHEBI:29985"/>
        <dbReference type="ChEBI" id="CHEBI:44337"/>
        <dbReference type="ChEBI" id="CHEBI:57287"/>
        <dbReference type="ChEBI" id="CHEBI:57288"/>
        <dbReference type="EC" id="2.3.1.1"/>
    </reaction>
</comment>
<dbReference type="PANTHER" id="PTHR23100">
    <property type="entry name" value="ARGININE BIOSYNTHESIS BIFUNCTIONAL PROTEIN ARGJ"/>
    <property type="match status" value="1"/>
</dbReference>
<dbReference type="GO" id="GO:0004358">
    <property type="term" value="F:L-glutamate N-acetyltransferase activity, acting on acetyl-L-ornithine as donor"/>
    <property type="evidence" value="ECO:0007669"/>
    <property type="project" value="UniProtKB-UniRule"/>
</dbReference>
<evidence type="ECO:0000256" key="3">
    <source>
        <dbReference type="ARBA" id="ARBA00022571"/>
    </source>
</evidence>
<evidence type="ECO:0000256" key="7">
    <source>
        <dbReference type="ARBA" id="ARBA00023268"/>
    </source>
</evidence>
<keyword evidence="7 10" id="KW-0511">Multifunctional enzyme</keyword>
<evidence type="ECO:0000256" key="5">
    <source>
        <dbReference type="ARBA" id="ARBA00022679"/>
    </source>
</evidence>
<keyword evidence="10" id="KW-0963">Cytoplasm</keyword>
<comment type="pathway">
    <text evidence="10">Amino-acid biosynthesis; L-arginine biosynthesis; N(2)-acetyl-L-ornithine from L-glutamate: step 1/4.</text>
</comment>
<dbReference type="EC" id="2.3.1.1" evidence="10"/>
<organism evidence="11">
    <name type="scientific">Candidatus Enterococcus clewellii</name>
    <dbReference type="NCBI Taxonomy" id="1834193"/>
    <lineage>
        <taxon>Bacteria</taxon>
        <taxon>Bacillati</taxon>
        <taxon>Bacillota</taxon>
        <taxon>Bacilli</taxon>
        <taxon>Lactobacillales</taxon>
        <taxon>Enterococcaceae</taxon>
        <taxon>Enterococcus</taxon>
    </lineage>
</organism>
<dbReference type="GO" id="GO:0005737">
    <property type="term" value="C:cytoplasm"/>
    <property type="evidence" value="ECO:0007669"/>
    <property type="project" value="UniProtKB-SubCell"/>
</dbReference>
<comment type="subcellular location">
    <subcellularLocation>
        <location evidence="10">Cytoplasm</location>
    </subcellularLocation>
</comment>
<dbReference type="GO" id="GO:0006526">
    <property type="term" value="P:L-arginine biosynthetic process"/>
    <property type="evidence" value="ECO:0007669"/>
    <property type="project" value="UniProtKB-UniRule"/>
</dbReference>
<feature type="site" description="Cleavage; by autolysis" evidence="10">
    <location>
        <begin position="183"/>
        <end position="184"/>
    </location>
</feature>
<reference evidence="11" key="1">
    <citation type="submission" date="2017-05" db="EMBL/GenBank/DDBJ databases">
        <title>The Genome Sequence of Enterococcus sp. 9E7_DIV0242.</title>
        <authorList>
            <consortium name="The Broad Institute Genomics Platform"/>
            <consortium name="The Broad Institute Genomic Center for Infectious Diseases"/>
            <person name="Earl A."/>
            <person name="Manson A."/>
            <person name="Schwartman J."/>
            <person name="Gilmore M."/>
            <person name="Abouelleil A."/>
            <person name="Cao P."/>
            <person name="Chapman S."/>
            <person name="Cusick C."/>
            <person name="Shea T."/>
            <person name="Young S."/>
            <person name="Neafsey D."/>
            <person name="Nusbaum C."/>
            <person name="Birren B."/>
        </authorList>
    </citation>
    <scope>NUCLEOTIDE SEQUENCE [LARGE SCALE GENOMIC DNA]</scope>
    <source>
        <strain evidence="11">9E7_DIV0242</strain>
    </source>
</reference>
<dbReference type="OrthoDB" id="9804242at2"/>
<feature type="chain" id="PRO_5023264679" description="Arginine biosynthesis bifunctional protein ArgJ beta chain" evidence="10">
    <location>
        <begin position="184"/>
        <end position="397"/>
    </location>
</feature>
<dbReference type="UniPathway" id="UPA00068">
    <property type="reaction ID" value="UER00106"/>
</dbReference>
<evidence type="ECO:0000313" key="13">
    <source>
        <dbReference type="Proteomes" id="UP000195141"/>
    </source>
</evidence>
<evidence type="ECO:0000256" key="1">
    <source>
        <dbReference type="ARBA" id="ARBA00006774"/>
    </source>
</evidence>
<proteinExistence type="inferred from homology"/>
<feature type="binding site" evidence="10">
    <location>
        <position position="173"/>
    </location>
    <ligand>
        <name>substrate</name>
    </ligand>
</feature>
<gene>
    <name evidence="10" type="primary">argJ</name>
    <name evidence="12" type="ORF">A5888_000075</name>
    <name evidence="11" type="ORF">A5888_000124</name>
</gene>
<comment type="catalytic activity">
    <reaction evidence="9 10">
        <text>N(2)-acetyl-L-ornithine + L-glutamate = N-acetyl-L-glutamate + L-ornithine</text>
        <dbReference type="Rhea" id="RHEA:15349"/>
        <dbReference type="ChEBI" id="CHEBI:29985"/>
        <dbReference type="ChEBI" id="CHEBI:44337"/>
        <dbReference type="ChEBI" id="CHEBI:46911"/>
        <dbReference type="ChEBI" id="CHEBI:57805"/>
        <dbReference type="EC" id="2.3.1.35"/>
    </reaction>
</comment>
<dbReference type="InterPro" id="IPR002813">
    <property type="entry name" value="Arg_biosynth_ArgJ"/>
</dbReference>
<evidence type="ECO:0000313" key="12">
    <source>
        <dbReference type="EMBL" id="WYJ88356.1"/>
    </source>
</evidence>
<sequence length="397" mass="42672">MKTINGTIASPKGFYADGFHSGLKRKRKDIGWIYSEYPAQAAGVFTTNAVQAAPIQVTKQALKSDYLQAIIVNSGNANACTGKNGLLHAQEMQQMAAQKLGVSSGSVAVASTGVIGQELPMTTIKKGIFGLNKTEGTPGHFHEAILTTDTRTKEIVVMSEIDGEMVTMAGVAKGSGMIHPNMATMLAFITTDAAIKNQLLQETLKHITDQTFNQITVDGDTSTNDMVLVMANGAAGNPFIQKESEGYQEFTAMLRVVMEELAKMIAQDGEGATKLIEAAVTHAKDQLTARMIAKKIVGSSLVKTAMFGADPNWGRIICAIGYADPSIDPEKVTISIGGLPVLINSQPQSFDEMKMREILVQDKIMILVDLQDGTKTGTAWGCDLTYKYVEINALYHT</sequence>